<sequence>MSADTRAARNYGPGHPVNCYDIIYRLVEVIPALSRTNAQGIALESESNRLDAFVSFFTWKHRGYPESGDGQPSYVGVLPNKIPRHPRHILVLGLSVHLGIHDAAPAALTPSIIRSSSSSVCESS</sequence>
<keyword evidence="2" id="KW-1185">Reference proteome</keyword>
<organism evidence="1 2">
    <name type="scientific">Eumeta variegata</name>
    <name type="common">Bagworm moth</name>
    <name type="synonym">Eumeta japonica</name>
    <dbReference type="NCBI Taxonomy" id="151549"/>
    <lineage>
        <taxon>Eukaryota</taxon>
        <taxon>Metazoa</taxon>
        <taxon>Ecdysozoa</taxon>
        <taxon>Arthropoda</taxon>
        <taxon>Hexapoda</taxon>
        <taxon>Insecta</taxon>
        <taxon>Pterygota</taxon>
        <taxon>Neoptera</taxon>
        <taxon>Endopterygota</taxon>
        <taxon>Lepidoptera</taxon>
        <taxon>Glossata</taxon>
        <taxon>Ditrysia</taxon>
        <taxon>Tineoidea</taxon>
        <taxon>Psychidae</taxon>
        <taxon>Oiketicinae</taxon>
        <taxon>Eumeta</taxon>
    </lineage>
</organism>
<protein>
    <submittedName>
        <fullName evidence="1">Uncharacterized protein</fullName>
    </submittedName>
</protein>
<dbReference type="AlphaFoldDB" id="A0A4C1U0R6"/>
<dbReference type="Proteomes" id="UP000299102">
    <property type="component" value="Unassembled WGS sequence"/>
</dbReference>
<proteinExistence type="predicted"/>
<evidence type="ECO:0000313" key="2">
    <source>
        <dbReference type="Proteomes" id="UP000299102"/>
    </source>
</evidence>
<name>A0A4C1U0R6_EUMVA</name>
<accession>A0A4C1U0R6</accession>
<dbReference type="EMBL" id="BGZK01000113">
    <property type="protein sequence ID" value="GBP19953.1"/>
    <property type="molecule type" value="Genomic_DNA"/>
</dbReference>
<reference evidence="1 2" key="1">
    <citation type="journal article" date="2019" name="Commun. Biol.">
        <title>The bagworm genome reveals a unique fibroin gene that provides high tensile strength.</title>
        <authorList>
            <person name="Kono N."/>
            <person name="Nakamura H."/>
            <person name="Ohtoshi R."/>
            <person name="Tomita M."/>
            <person name="Numata K."/>
            <person name="Arakawa K."/>
        </authorList>
    </citation>
    <scope>NUCLEOTIDE SEQUENCE [LARGE SCALE GENOMIC DNA]</scope>
</reference>
<evidence type="ECO:0000313" key="1">
    <source>
        <dbReference type="EMBL" id="GBP19953.1"/>
    </source>
</evidence>
<gene>
    <name evidence="1" type="ORF">EVAR_11343_1</name>
</gene>
<comment type="caution">
    <text evidence="1">The sequence shown here is derived from an EMBL/GenBank/DDBJ whole genome shotgun (WGS) entry which is preliminary data.</text>
</comment>